<dbReference type="HOGENOM" id="CLU_1101511_0_0_7"/>
<dbReference type="Pfam" id="PF10719">
    <property type="entry name" value="ComFB"/>
    <property type="match status" value="1"/>
</dbReference>
<dbReference type="PATRIC" id="fig|882.5.peg.2249"/>
<dbReference type="AlphaFoldDB" id="Q728W3"/>
<proteinExistence type="predicted"/>
<evidence type="ECO:0000313" key="3">
    <source>
        <dbReference type="Proteomes" id="UP000002194"/>
    </source>
</evidence>
<keyword evidence="3" id="KW-1185">Reference proteome</keyword>
<dbReference type="Proteomes" id="UP000002194">
    <property type="component" value="Chromosome"/>
</dbReference>
<accession>Q728W3</accession>
<dbReference type="InterPro" id="IPR019657">
    <property type="entry name" value="ComFB"/>
</dbReference>
<protein>
    <recommendedName>
        <fullName evidence="4">Late competence development protein ComFB</fullName>
    </recommendedName>
</protein>
<gene>
    <name evidence="2" type="ordered locus">DVU_2489</name>
</gene>
<feature type="region of interest" description="Disordered" evidence="1">
    <location>
        <begin position="72"/>
        <end position="108"/>
    </location>
</feature>
<dbReference type="eggNOG" id="ENOG502ZJRD">
    <property type="taxonomic scope" value="Bacteria"/>
</dbReference>
<feature type="compositionally biased region" description="Polar residues" evidence="1">
    <location>
        <begin position="96"/>
        <end position="106"/>
    </location>
</feature>
<sequence>MHHLSQNAAMVKPMPRPASAANLPVANLPVANLPVANLPAWHRRAEDVFSPARLCPNHLQDNPFRHIVTTGSMRIPDSPRPRRGHLMEPPTDDRNASSGSQRVQSVPPQPCTSGVWPCFLPHPFRIRAMPRVRRLRRYFTIAMVNVYPPLRQQETHMAAPDDKFMVEGVDLSRTRNRNEIRVVKAIRTVLGEPPVYTPDPKDIQDIYALALNALPPRYAQHGTIVLRDPVRDEQILEAVRDAFIRVMEHPKA</sequence>
<dbReference type="PaxDb" id="882-DVU_2489"/>
<evidence type="ECO:0000256" key="1">
    <source>
        <dbReference type="SAM" id="MobiDB-lite"/>
    </source>
</evidence>
<dbReference type="OrthoDB" id="5459706at2"/>
<name>Q728W3_NITV2</name>
<evidence type="ECO:0008006" key="4">
    <source>
        <dbReference type="Google" id="ProtNLM"/>
    </source>
</evidence>
<organism evidence="2 3">
    <name type="scientific">Nitratidesulfovibrio vulgaris (strain ATCC 29579 / DSM 644 / CCUG 34227 / NCIMB 8303 / VKM B-1760 / Hildenborough)</name>
    <name type="common">Desulfovibrio vulgaris</name>
    <dbReference type="NCBI Taxonomy" id="882"/>
    <lineage>
        <taxon>Bacteria</taxon>
        <taxon>Pseudomonadati</taxon>
        <taxon>Thermodesulfobacteriota</taxon>
        <taxon>Desulfovibrionia</taxon>
        <taxon>Desulfovibrionales</taxon>
        <taxon>Desulfovibrionaceae</taxon>
        <taxon>Nitratidesulfovibrio</taxon>
    </lineage>
</organism>
<dbReference type="KEGG" id="dvu:DVU_2489"/>
<dbReference type="EnsemblBacteria" id="AAS96961">
    <property type="protein sequence ID" value="AAS96961"/>
    <property type="gene ID" value="DVU_2489"/>
</dbReference>
<dbReference type="EMBL" id="AE017285">
    <property type="protein sequence ID" value="AAS96961.1"/>
    <property type="molecule type" value="Genomic_DNA"/>
</dbReference>
<reference evidence="2 3" key="1">
    <citation type="journal article" date="2004" name="Nat. Biotechnol.">
        <title>The genome sequence of the anaerobic, sulfate-reducing bacterium Desulfovibrio vulgaris Hildenborough.</title>
        <authorList>
            <person name="Heidelberg J.F."/>
            <person name="Seshadri R."/>
            <person name="Haveman S.A."/>
            <person name="Hemme C.L."/>
            <person name="Paulsen I.T."/>
            <person name="Kolonay J.F."/>
            <person name="Eisen J.A."/>
            <person name="Ward N."/>
            <person name="Methe B."/>
            <person name="Brinkac L.M."/>
            <person name="Daugherty S.C."/>
            <person name="Deboy R.T."/>
            <person name="Dodson R.J."/>
            <person name="Durkin A.S."/>
            <person name="Madupu R."/>
            <person name="Nelson W.C."/>
            <person name="Sullivan S.A."/>
            <person name="Fouts D."/>
            <person name="Haft D.H."/>
            <person name="Selengut J."/>
            <person name="Peterson J.D."/>
            <person name="Davidsen T.M."/>
            <person name="Zafar N."/>
            <person name="Zhou L."/>
            <person name="Radune D."/>
            <person name="Dimitrov G."/>
            <person name="Hance M."/>
            <person name="Tran K."/>
            <person name="Khouri H."/>
            <person name="Gill J."/>
            <person name="Utterback T.R."/>
            <person name="Feldblyum T.V."/>
            <person name="Wall J.D."/>
            <person name="Voordouw G."/>
            <person name="Fraser C.M."/>
        </authorList>
    </citation>
    <scope>NUCLEOTIDE SEQUENCE [LARGE SCALE GENOMIC DNA]</scope>
    <source>
        <strain evidence="3">ATCC 29579 / DSM 644 / NCIMB 8303 / VKM B-1760 / Hildenborough</strain>
    </source>
</reference>
<evidence type="ECO:0000313" key="2">
    <source>
        <dbReference type="EMBL" id="AAS96961.1"/>
    </source>
</evidence>